<organism evidence="2 3">
    <name type="scientific">Methylobacterium nodulans (strain LMG 21967 / CNCM I-2342 / ORS 2060)</name>
    <dbReference type="NCBI Taxonomy" id="460265"/>
    <lineage>
        <taxon>Bacteria</taxon>
        <taxon>Pseudomonadati</taxon>
        <taxon>Pseudomonadota</taxon>
        <taxon>Alphaproteobacteria</taxon>
        <taxon>Hyphomicrobiales</taxon>
        <taxon>Methylobacteriaceae</taxon>
        <taxon>Methylobacterium</taxon>
    </lineage>
</organism>
<feature type="signal peptide" evidence="1">
    <location>
        <begin position="1"/>
        <end position="27"/>
    </location>
</feature>
<reference evidence="2 3" key="1">
    <citation type="submission" date="2009-01" db="EMBL/GenBank/DDBJ databases">
        <title>Complete sequence of chromosome of Methylobacterium nodulans ORS 2060.</title>
        <authorList>
            <consortium name="US DOE Joint Genome Institute"/>
            <person name="Lucas S."/>
            <person name="Copeland A."/>
            <person name="Lapidus A."/>
            <person name="Glavina del Rio T."/>
            <person name="Dalin E."/>
            <person name="Tice H."/>
            <person name="Bruce D."/>
            <person name="Goodwin L."/>
            <person name="Pitluck S."/>
            <person name="Sims D."/>
            <person name="Brettin T."/>
            <person name="Detter J.C."/>
            <person name="Han C."/>
            <person name="Larimer F."/>
            <person name="Land M."/>
            <person name="Hauser L."/>
            <person name="Kyrpides N."/>
            <person name="Ivanova N."/>
            <person name="Marx C.J."/>
            <person name="Richardson P."/>
        </authorList>
    </citation>
    <scope>NUCLEOTIDE SEQUENCE [LARGE SCALE GENOMIC DNA]</scope>
    <source>
        <strain evidence="3">LMG 21967 / CNCM I-2342 / ORS 2060</strain>
    </source>
</reference>
<dbReference type="EMBL" id="CP001349">
    <property type="protein sequence ID" value="ACL56345.1"/>
    <property type="molecule type" value="Genomic_DNA"/>
</dbReference>
<dbReference type="Proteomes" id="UP000008207">
    <property type="component" value="Chromosome"/>
</dbReference>
<proteinExistence type="predicted"/>
<evidence type="ECO:0000313" key="3">
    <source>
        <dbReference type="Proteomes" id="UP000008207"/>
    </source>
</evidence>
<dbReference type="STRING" id="460265.Mnod_1346"/>
<gene>
    <name evidence="2" type="ordered locus">Mnod_1346</name>
</gene>
<dbReference type="eggNOG" id="ENOG5030ZCK">
    <property type="taxonomic scope" value="Bacteria"/>
</dbReference>
<evidence type="ECO:0000256" key="1">
    <source>
        <dbReference type="SAM" id="SignalP"/>
    </source>
</evidence>
<keyword evidence="1" id="KW-0732">Signal</keyword>
<dbReference type="KEGG" id="mno:Mnod_1346"/>
<dbReference type="AlphaFoldDB" id="B8IM01"/>
<evidence type="ECO:0000313" key="2">
    <source>
        <dbReference type="EMBL" id="ACL56345.1"/>
    </source>
</evidence>
<dbReference type="RefSeq" id="WP_015928041.1">
    <property type="nucleotide sequence ID" value="NC_011894.1"/>
</dbReference>
<dbReference type="OrthoDB" id="7998693at2"/>
<keyword evidence="3" id="KW-1185">Reference proteome</keyword>
<feature type="chain" id="PRO_5002871752" evidence="1">
    <location>
        <begin position="28"/>
        <end position="108"/>
    </location>
</feature>
<name>B8IM01_METNO</name>
<sequence>MTTLLRPAFSPLAAALLFALAASPVLAQPATCGPAHRKMEEAAALRFQARQEARIGDRDRVCDTLGDVEDRYEDARDRFEECGAGLAAIDLRGALRSVRLEKRAFRCD</sequence>
<protein>
    <submittedName>
        <fullName evidence="2">Uncharacterized protein</fullName>
    </submittedName>
</protein>
<dbReference type="HOGENOM" id="CLU_2246828_0_0_5"/>
<accession>B8IM01</accession>